<dbReference type="Proteomes" id="UP000466024">
    <property type="component" value="Unassembled WGS sequence"/>
</dbReference>
<evidence type="ECO:0000259" key="10">
    <source>
        <dbReference type="Pfam" id="PF01243"/>
    </source>
</evidence>
<dbReference type="FunFam" id="2.30.110.10:FF:000020">
    <property type="entry name" value="PNPO isoform 11"/>
    <property type="match status" value="1"/>
</dbReference>
<dbReference type="PROSITE" id="PS01064">
    <property type="entry name" value="PYRIDOX_OXIDASE"/>
    <property type="match status" value="1"/>
</dbReference>
<dbReference type="InterPro" id="IPR011576">
    <property type="entry name" value="Pyridox_Oxase_N"/>
</dbReference>
<evidence type="ECO:0000313" key="12">
    <source>
        <dbReference type="EMBL" id="KAA0019380.1"/>
    </source>
</evidence>
<dbReference type="NCBIfam" id="TIGR00558">
    <property type="entry name" value="pdxH"/>
    <property type="match status" value="1"/>
</dbReference>
<dbReference type="PANTHER" id="PTHR10851:SF0">
    <property type="entry name" value="PYRIDOXINE-5'-PHOSPHATE OXIDASE"/>
    <property type="match status" value="1"/>
</dbReference>
<comment type="similarity">
    <text evidence="1 7">Belongs to the pyridoxamine 5'-phosphate oxidase family.</text>
</comment>
<dbReference type="EMBL" id="VTPX01000003">
    <property type="protein sequence ID" value="KAA0019380.1"/>
    <property type="molecule type" value="Genomic_DNA"/>
</dbReference>
<name>A0A640WGN0_9GAMM</name>
<evidence type="ECO:0000256" key="6">
    <source>
        <dbReference type="ARBA" id="ARBA00023096"/>
    </source>
</evidence>
<feature type="domain" description="Pyridoxamine 5'-phosphate oxidase N-terminal" evidence="10">
    <location>
        <begin position="35"/>
        <end position="161"/>
    </location>
</feature>
<comment type="catalytic activity">
    <reaction evidence="7">
        <text>pyridoxine 5'-phosphate + O2 = pyridoxal 5'-phosphate + H2O2</text>
        <dbReference type="Rhea" id="RHEA:15149"/>
        <dbReference type="ChEBI" id="CHEBI:15379"/>
        <dbReference type="ChEBI" id="CHEBI:16240"/>
        <dbReference type="ChEBI" id="CHEBI:58589"/>
        <dbReference type="ChEBI" id="CHEBI:597326"/>
        <dbReference type="EC" id="1.4.3.5"/>
    </reaction>
</comment>
<dbReference type="InterPro" id="IPR019576">
    <property type="entry name" value="Pyridoxamine_oxidase_dimer_C"/>
</dbReference>
<evidence type="ECO:0000256" key="3">
    <source>
        <dbReference type="ARBA" id="ARBA00022630"/>
    </source>
</evidence>
<feature type="binding site" evidence="7 9">
    <location>
        <begin position="141"/>
        <end position="142"/>
    </location>
    <ligand>
        <name>FMN</name>
        <dbReference type="ChEBI" id="CHEBI:58210"/>
    </ligand>
</feature>
<evidence type="ECO:0000313" key="13">
    <source>
        <dbReference type="Proteomes" id="UP000466024"/>
    </source>
</evidence>
<feature type="binding site" evidence="7 9">
    <location>
        <position position="84"/>
    </location>
    <ligand>
        <name>FMN</name>
        <dbReference type="ChEBI" id="CHEBI:58210"/>
    </ligand>
</feature>
<feature type="domain" description="Pyridoxine 5'-phosphate oxidase dimerisation C-terminal" evidence="11">
    <location>
        <begin position="173"/>
        <end position="216"/>
    </location>
</feature>
<accession>A0A640WGN0</accession>
<feature type="binding site" evidence="8">
    <location>
        <begin position="9"/>
        <end position="12"/>
    </location>
    <ligand>
        <name>substrate</name>
    </ligand>
</feature>
<comment type="caution">
    <text evidence="12">The sequence shown here is derived from an EMBL/GenBank/DDBJ whole genome shotgun (WGS) entry which is preliminary data.</text>
</comment>
<keyword evidence="4 7" id="KW-0288">FMN</keyword>
<keyword evidence="3 7" id="KW-0285">Flavoprotein</keyword>
<proteinExistence type="inferred from homology"/>
<dbReference type="SUPFAM" id="SSF50475">
    <property type="entry name" value="FMN-binding split barrel"/>
    <property type="match status" value="1"/>
</dbReference>
<comment type="catalytic activity">
    <reaction evidence="7">
        <text>pyridoxamine 5'-phosphate + O2 + H2O = pyridoxal 5'-phosphate + H2O2 + NH4(+)</text>
        <dbReference type="Rhea" id="RHEA:15817"/>
        <dbReference type="ChEBI" id="CHEBI:15377"/>
        <dbReference type="ChEBI" id="CHEBI:15379"/>
        <dbReference type="ChEBI" id="CHEBI:16240"/>
        <dbReference type="ChEBI" id="CHEBI:28938"/>
        <dbReference type="ChEBI" id="CHEBI:58451"/>
        <dbReference type="ChEBI" id="CHEBI:597326"/>
        <dbReference type="EC" id="1.4.3.5"/>
    </reaction>
</comment>
<feature type="binding site" evidence="7 8">
    <location>
        <position position="124"/>
    </location>
    <ligand>
        <name>substrate</name>
    </ligand>
</feature>
<evidence type="ECO:0000256" key="9">
    <source>
        <dbReference type="PIRSR" id="PIRSR000190-2"/>
    </source>
</evidence>
<dbReference type="Pfam" id="PF10590">
    <property type="entry name" value="PNP_phzG_C"/>
    <property type="match status" value="1"/>
</dbReference>
<dbReference type="GO" id="GO:0008615">
    <property type="term" value="P:pyridoxine biosynthetic process"/>
    <property type="evidence" value="ECO:0007669"/>
    <property type="project" value="UniProtKB-UniRule"/>
</dbReference>
<reference evidence="12 13" key="1">
    <citation type="submission" date="2019-08" db="EMBL/GenBank/DDBJ databases">
        <title>Bioinformatics analysis of the strain L3 and L5.</title>
        <authorList>
            <person name="Li X."/>
        </authorList>
    </citation>
    <scope>NUCLEOTIDE SEQUENCE [LARGE SCALE GENOMIC DNA]</scope>
    <source>
        <strain evidence="12 13">L3</strain>
    </source>
</reference>
<dbReference type="Pfam" id="PF01243">
    <property type="entry name" value="PNPOx_N"/>
    <property type="match status" value="1"/>
</dbReference>
<feature type="binding site" evidence="7 9">
    <location>
        <begin position="77"/>
        <end position="78"/>
    </location>
    <ligand>
        <name>FMN</name>
        <dbReference type="ChEBI" id="CHEBI:58210"/>
    </ligand>
</feature>
<dbReference type="EC" id="1.4.3.5" evidence="7"/>
<sequence>MMSDLAGMRRDYEGDALAPENTPDAPLPLFEGWLEKAIETEGLDANAMTLATVDSAGHPHARIVLLKGFDQAGFRFYTNYQSQKGNELAHVPNAAVVFWWPTLQRQIRIEGSVAKVDSRQSDDYFARRPRQSQLAAWVSQQSVEIPNRDWMQERLSRFEQVYSDQEVERPPHWGGYLLVPLAVEFWQGQRSRLHDRVRYTRRDEHAQEWHRTRLAP</sequence>
<dbReference type="InterPro" id="IPR019740">
    <property type="entry name" value="Pyridox_Oxase_CS"/>
</dbReference>
<dbReference type="NCBIfam" id="NF004231">
    <property type="entry name" value="PRK05679.1"/>
    <property type="match status" value="1"/>
</dbReference>
<dbReference type="AlphaFoldDB" id="A0A640WGN0"/>
<comment type="cofactor">
    <cofactor evidence="7 9">
        <name>FMN</name>
        <dbReference type="ChEBI" id="CHEBI:58210"/>
    </cofactor>
    <text evidence="7 9">Binds 1 FMN per subunit.</text>
</comment>
<evidence type="ECO:0000256" key="8">
    <source>
        <dbReference type="PIRSR" id="PIRSR000190-1"/>
    </source>
</evidence>
<feature type="binding site" evidence="7 8">
    <location>
        <position position="132"/>
    </location>
    <ligand>
        <name>substrate</name>
    </ligand>
</feature>
<dbReference type="InterPro" id="IPR000659">
    <property type="entry name" value="Pyridox_Oxase"/>
</dbReference>
<evidence type="ECO:0000259" key="11">
    <source>
        <dbReference type="Pfam" id="PF10590"/>
    </source>
</evidence>
<evidence type="ECO:0000256" key="2">
    <source>
        <dbReference type="ARBA" id="ARBA00011738"/>
    </source>
</evidence>
<comment type="pathway">
    <text evidence="7">Cofactor metabolism; pyridoxal 5'-phosphate salvage; pyridoxal 5'-phosphate from pyridoxamine 5'-phosphate: step 1/1.</text>
</comment>
<dbReference type="GO" id="GO:0010181">
    <property type="term" value="F:FMN binding"/>
    <property type="evidence" value="ECO:0007669"/>
    <property type="project" value="UniProtKB-UniRule"/>
</dbReference>
<dbReference type="Gene3D" id="2.30.110.10">
    <property type="entry name" value="Electron Transport, Fmn-binding Protein, Chain A"/>
    <property type="match status" value="1"/>
</dbReference>
<protein>
    <recommendedName>
        <fullName evidence="7">Pyridoxine/pyridoxamine 5'-phosphate oxidase</fullName>
        <ecNumber evidence="7">1.4.3.5</ecNumber>
    </recommendedName>
    <alternativeName>
        <fullName evidence="7">PNP/PMP oxidase</fullName>
        <shortName evidence="7">PNPOx</shortName>
    </alternativeName>
    <alternativeName>
        <fullName evidence="7">Pyridoxal 5'-phosphate synthase</fullName>
    </alternativeName>
</protein>
<evidence type="ECO:0000256" key="1">
    <source>
        <dbReference type="ARBA" id="ARBA00007301"/>
    </source>
</evidence>
<dbReference type="UniPathway" id="UPA01068">
    <property type="reaction ID" value="UER00304"/>
</dbReference>
<dbReference type="PANTHER" id="PTHR10851">
    <property type="entry name" value="PYRIDOXINE-5-PHOSPHATE OXIDASE"/>
    <property type="match status" value="1"/>
</dbReference>
<feature type="binding site" evidence="7 9">
    <location>
        <position position="106"/>
    </location>
    <ligand>
        <name>FMN</name>
        <dbReference type="ChEBI" id="CHEBI:58210"/>
    </ligand>
</feature>
<dbReference type="GO" id="GO:0004733">
    <property type="term" value="F:pyridoxamine phosphate oxidase activity"/>
    <property type="evidence" value="ECO:0007669"/>
    <property type="project" value="UniProtKB-UniRule"/>
</dbReference>
<evidence type="ECO:0000256" key="4">
    <source>
        <dbReference type="ARBA" id="ARBA00022643"/>
    </source>
</evidence>
<dbReference type="PIRSF" id="PIRSF000190">
    <property type="entry name" value="Pyd_amn-ph_oxd"/>
    <property type="match status" value="1"/>
</dbReference>
<comment type="function">
    <text evidence="7">Catalyzes the oxidation of either pyridoxine 5'-phosphate (PNP) or pyridoxamine 5'-phosphate (PMP) into pyridoxal 5'-phosphate (PLP).</text>
</comment>
<keyword evidence="13" id="KW-1185">Reference proteome</keyword>
<comment type="pathway">
    <text evidence="7">Cofactor metabolism; pyridoxal 5'-phosphate salvage; pyridoxal 5'-phosphate from pyridoxine 5'-phosphate: step 1/1.</text>
</comment>
<comment type="caution">
    <text evidence="7">Lacks conserved residue(s) required for the propagation of feature annotation.</text>
</comment>
<evidence type="ECO:0000256" key="5">
    <source>
        <dbReference type="ARBA" id="ARBA00023002"/>
    </source>
</evidence>
<organism evidence="12 13">
    <name type="scientific">Salinicola corii</name>
    <dbReference type="NCBI Taxonomy" id="2606937"/>
    <lineage>
        <taxon>Bacteria</taxon>
        <taxon>Pseudomonadati</taxon>
        <taxon>Pseudomonadota</taxon>
        <taxon>Gammaproteobacteria</taxon>
        <taxon>Oceanospirillales</taxon>
        <taxon>Halomonadaceae</taxon>
        <taxon>Salinicola</taxon>
    </lineage>
</organism>
<feature type="binding site" evidence="7 9">
    <location>
        <position position="186"/>
    </location>
    <ligand>
        <name>FMN</name>
        <dbReference type="ChEBI" id="CHEBI:58210"/>
    </ligand>
</feature>
<feature type="binding site" evidence="7 9">
    <location>
        <position position="196"/>
    </location>
    <ligand>
        <name>FMN</name>
        <dbReference type="ChEBI" id="CHEBI:58210"/>
    </ligand>
</feature>
<dbReference type="InterPro" id="IPR012349">
    <property type="entry name" value="Split_barrel_FMN-bd"/>
</dbReference>
<feature type="binding site" evidence="7 9">
    <location>
        <begin position="62"/>
        <end position="67"/>
    </location>
    <ligand>
        <name>FMN</name>
        <dbReference type="ChEBI" id="CHEBI:58210"/>
    </ligand>
</feature>
<feature type="binding site" evidence="7 8">
    <location>
        <begin position="192"/>
        <end position="194"/>
    </location>
    <ligand>
        <name>substrate</name>
    </ligand>
</feature>
<evidence type="ECO:0000256" key="7">
    <source>
        <dbReference type="HAMAP-Rule" id="MF_01629"/>
    </source>
</evidence>
<keyword evidence="5 7" id="KW-0560">Oxidoreductase</keyword>
<feature type="binding site" evidence="7 8">
    <location>
        <position position="67"/>
    </location>
    <ligand>
        <name>substrate</name>
    </ligand>
</feature>
<gene>
    <name evidence="7 12" type="primary">pdxH</name>
    <name evidence="12" type="ORF">F0A16_07895</name>
</gene>
<keyword evidence="6 7" id="KW-0664">Pyridoxine biosynthesis</keyword>
<dbReference type="HAMAP" id="MF_01629">
    <property type="entry name" value="PdxH"/>
    <property type="match status" value="1"/>
</dbReference>
<dbReference type="RefSeq" id="WP_149434963.1">
    <property type="nucleotide sequence ID" value="NZ_VTPX01000003.1"/>
</dbReference>
<comment type="subunit">
    <text evidence="2 7">Homodimer.</text>
</comment>
<feature type="binding site" evidence="7 8">
    <location>
        <position position="128"/>
    </location>
    <ligand>
        <name>substrate</name>
    </ligand>
</feature>